<reference evidence="11 18" key="3">
    <citation type="submission" date="2016-12" db="EMBL/GenBank/DDBJ databases">
        <title>Genome Sequences of Twelve Sporeforming Bacillus Species Isolated from Foods.</title>
        <authorList>
            <person name="De Jong A."/>
            <person name="Holsappel S."/>
            <person name="Kuipers O.P."/>
        </authorList>
    </citation>
    <scope>NUCLEOTIDE SEQUENCE [LARGE SCALE GENOMIC DNA]</scope>
    <source>
        <strain evidence="11 18">S3E15</strain>
    </source>
</reference>
<evidence type="ECO:0000256" key="3">
    <source>
        <dbReference type="ARBA" id="ARBA00023136"/>
    </source>
</evidence>
<evidence type="ECO:0000313" key="12">
    <source>
        <dbReference type="EMBL" id="PJN73065.1"/>
    </source>
</evidence>
<evidence type="ECO:0000313" key="20">
    <source>
        <dbReference type="Proteomes" id="UP000305524"/>
    </source>
</evidence>
<dbReference type="Pfam" id="PF03180">
    <property type="entry name" value="Lipoprotein_9"/>
    <property type="match status" value="1"/>
</dbReference>
<reference evidence="10 17" key="4">
    <citation type="submission" date="2017-01" db="EMBL/GenBank/DDBJ databases">
        <title>Bacillus cereus isolates.</title>
        <authorList>
            <person name="Beno S.M."/>
        </authorList>
    </citation>
    <scope>NUCLEOTIDE SEQUENCE [LARGE SCALE GENOMIC DNA]</scope>
    <source>
        <strain evidence="10 17">FSL W7-1108</strain>
    </source>
</reference>
<evidence type="ECO:0000313" key="16">
    <source>
        <dbReference type="Proteomes" id="UP000006976"/>
    </source>
</evidence>
<evidence type="ECO:0000313" key="10">
    <source>
        <dbReference type="EMBL" id="OOR06689.1"/>
    </source>
</evidence>
<evidence type="ECO:0000313" key="14">
    <source>
        <dbReference type="EMBL" id="TKI85812.1"/>
    </source>
</evidence>
<keyword evidence="3" id="KW-0472">Membrane</keyword>
<dbReference type="EMBL" id="MUAI01000006">
    <property type="protein sequence ID" value="OOR06689.1"/>
    <property type="molecule type" value="Genomic_DNA"/>
</dbReference>
<dbReference type="Proteomes" id="UP000236165">
    <property type="component" value="Unassembled WGS sequence"/>
</dbReference>
<dbReference type="Proteomes" id="UP000596196">
    <property type="component" value="Chromosome"/>
</dbReference>
<dbReference type="EMBL" id="CABWMC010000014">
    <property type="protein sequence ID" value="VXC04822.1"/>
    <property type="molecule type" value="Genomic_DNA"/>
</dbReference>
<dbReference type="Gene3D" id="3.40.190.10">
    <property type="entry name" value="Periplasmic binding protein-like II"/>
    <property type="match status" value="2"/>
</dbReference>
<dbReference type="EMBL" id="CP065877">
    <property type="protein sequence ID" value="QQA16348.1"/>
    <property type="molecule type" value="Genomic_DNA"/>
</dbReference>
<proteinExistence type="inferred from homology"/>
<dbReference type="Proteomes" id="UP000437562">
    <property type="component" value="Unassembled WGS sequence"/>
</dbReference>
<keyword evidence="5 6" id="KW-0449">Lipoprotein</keyword>
<evidence type="ECO:0000313" key="11">
    <source>
        <dbReference type="EMBL" id="OSX92005.1"/>
    </source>
</evidence>
<dbReference type="Proteomes" id="UP000194131">
    <property type="component" value="Unassembled WGS sequence"/>
</dbReference>
<evidence type="ECO:0000256" key="5">
    <source>
        <dbReference type="ARBA" id="ARBA00023288"/>
    </source>
</evidence>
<organism evidence="15 21">
    <name type="scientific">Bacillus mycoides</name>
    <dbReference type="NCBI Taxonomy" id="1405"/>
    <lineage>
        <taxon>Bacteria</taxon>
        <taxon>Bacillati</taxon>
        <taxon>Bacillota</taxon>
        <taxon>Bacilli</taxon>
        <taxon>Bacillales</taxon>
        <taxon>Bacillaceae</taxon>
        <taxon>Bacillus</taxon>
        <taxon>Bacillus cereus group</taxon>
    </lineage>
</organism>
<evidence type="ECO:0000256" key="1">
    <source>
        <dbReference type="ARBA" id="ARBA00004635"/>
    </source>
</evidence>
<accession>A0A653VEZ4</accession>
<dbReference type="CDD" id="cd13596">
    <property type="entry name" value="PBP2_lipoprotein_GmpC"/>
    <property type="match status" value="1"/>
</dbReference>
<reference evidence="9 16" key="1">
    <citation type="submission" date="2012-04" db="EMBL/GenBank/DDBJ databases">
        <title>The Genome Sequence of Bacillus cereus VD078.</title>
        <authorList>
            <consortium name="The Broad Institute Genome Sequencing Platform"/>
            <consortium name="The Broad Institute Genome Sequencing Center for Infectious Disease"/>
            <person name="Feldgarden M."/>
            <person name="Van der Auwera G.A."/>
            <person name="Mahillon J."/>
            <person name="Duprez V."/>
            <person name="Timmery S."/>
            <person name="Mattelet C."/>
            <person name="Dierick K."/>
            <person name="Sun M."/>
            <person name="Yu Z."/>
            <person name="Zhu L."/>
            <person name="Hu X."/>
            <person name="Shank E.B."/>
            <person name="Swiecicka I."/>
            <person name="Hansen B.M."/>
            <person name="Andrup L."/>
            <person name="Young S.K."/>
            <person name="Zeng Q."/>
            <person name="Gargeya S."/>
            <person name="Fitzgerald M."/>
            <person name="Haas B."/>
            <person name="Abouelleil A."/>
            <person name="Alvarado L."/>
            <person name="Arachchi H.M."/>
            <person name="Berlin A."/>
            <person name="Chapman S.B."/>
            <person name="Goldberg J."/>
            <person name="Griggs A."/>
            <person name="Gujja S."/>
            <person name="Hansen M."/>
            <person name="Howarth C."/>
            <person name="Imamovic A."/>
            <person name="Larimer J."/>
            <person name="McCowen C."/>
            <person name="Montmayeur A."/>
            <person name="Murphy C."/>
            <person name="Neiman D."/>
            <person name="Pearson M."/>
            <person name="Priest M."/>
            <person name="Roberts A."/>
            <person name="Saif S."/>
            <person name="Shea T."/>
            <person name="Sisk P."/>
            <person name="Sykes S."/>
            <person name="Wortman J."/>
            <person name="Nusbaum C."/>
            <person name="Birren B."/>
        </authorList>
    </citation>
    <scope>NUCLEOTIDE SEQUENCE [LARGE SCALE GENOMIC DNA]</scope>
    <source>
        <strain evidence="9 16">VD078</strain>
    </source>
</reference>
<keyword evidence="4" id="KW-0564">Palmitate</keyword>
<keyword evidence="22" id="KW-1185">Reference proteome</keyword>
<protein>
    <recommendedName>
        <fullName evidence="6">Lipoprotein</fullName>
    </recommendedName>
</protein>
<feature type="lipid moiety-binding region" description="S-diacylglycerol cysteine" evidence="7">
    <location>
        <position position="21"/>
    </location>
</feature>
<dbReference type="PROSITE" id="PS51257">
    <property type="entry name" value="PROKAR_LIPOPROTEIN"/>
    <property type="match status" value="1"/>
</dbReference>
<accession>A0A0B5SLG6</accession>
<dbReference type="PANTHER" id="PTHR30429:SF3">
    <property type="entry name" value="LIPOPROTEIN"/>
    <property type="match status" value="1"/>
</dbReference>
<gene>
    <name evidence="15" type="primary">metQ</name>
    <name evidence="12" type="synonym">metQ_1</name>
    <name evidence="15" type="ORF">BACI71_210028</name>
    <name evidence="12" type="ORF">BACWE_01700</name>
    <name evidence="10" type="ORF">BW900_10720</name>
    <name evidence="14" type="ORF">FC701_08570</name>
    <name evidence="13" type="ORF">I6G81_02220</name>
    <name evidence="9" type="ORF">III_04992</name>
    <name evidence="11" type="ORF">S3E15_06028</name>
</gene>
<dbReference type="KEGG" id="bmyo:BG05_155"/>
<reference evidence="12 19" key="2">
    <citation type="submission" date="2016-10" db="EMBL/GenBank/DDBJ databases">
        <title>Genome Sequence of Bacillus weihenstephanensis GM6LP.</title>
        <authorList>
            <person name="Poehlein A."/>
            <person name="Wemheuer F."/>
            <person name="Hollensteiner J."/>
            <person name="Wemheuer B."/>
        </authorList>
    </citation>
    <scope>NUCLEOTIDE SEQUENCE [LARGE SCALE GENOMIC DNA]</scope>
    <source>
        <strain evidence="12 19">GM6LP</strain>
    </source>
</reference>
<evidence type="ECO:0000256" key="4">
    <source>
        <dbReference type="ARBA" id="ARBA00023139"/>
    </source>
</evidence>
<dbReference type="Proteomes" id="UP000006976">
    <property type="component" value="Unassembled WGS sequence"/>
</dbReference>
<evidence type="ECO:0000256" key="7">
    <source>
        <dbReference type="PIRSR" id="PIRSR002854-1"/>
    </source>
</evidence>
<evidence type="ECO:0000256" key="8">
    <source>
        <dbReference type="SAM" id="SignalP"/>
    </source>
</evidence>
<reference evidence="14 20" key="5">
    <citation type="journal article" date="2019" name="Environ. Microbiol.">
        <title>An active ?-lactamase is a part of an orchestrated cell wall stress resistance network of Bacillus subtilis and related rhizosphere species.</title>
        <authorList>
            <person name="Bucher T."/>
            <person name="Keren-Paz A."/>
            <person name="Hausser J."/>
            <person name="Olender T."/>
            <person name="Cytryn E."/>
            <person name="Kolodkin-Gal I."/>
        </authorList>
    </citation>
    <scope>NUCLEOTIDE SEQUENCE [LARGE SCALE GENOMIC DNA]</scope>
    <source>
        <strain evidence="14 20">I186</strain>
    </source>
</reference>
<dbReference type="AlphaFoldDB" id="A0A084IXV1"/>
<dbReference type="InterPro" id="IPR004872">
    <property type="entry name" value="Lipoprotein_NlpA"/>
</dbReference>
<dbReference type="SUPFAM" id="SSF53850">
    <property type="entry name" value="Periplasmic binding protein-like II"/>
    <property type="match status" value="1"/>
</dbReference>
<feature type="chain" id="PRO_5044540218" description="Lipoprotein" evidence="8">
    <location>
        <begin position="20"/>
        <end position="284"/>
    </location>
</feature>
<keyword evidence="2 8" id="KW-0732">Signal</keyword>
<evidence type="ECO:0000313" key="17">
    <source>
        <dbReference type="Proteomes" id="UP000190696"/>
    </source>
</evidence>
<dbReference type="EMBL" id="SZOD01000160">
    <property type="protein sequence ID" value="TKI85812.1"/>
    <property type="molecule type" value="Genomic_DNA"/>
</dbReference>
<evidence type="ECO:0000313" key="18">
    <source>
        <dbReference type="Proteomes" id="UP000194131"/>
    </source>
</evidence>
<evidence type="ECO:0000313" key="9">
    <source>
        <dbReference type="EMBL" id="EJR33436.1"/>
    </source>
</evidence>
<accession>J8I7H6</accession>
<dbReference type="GeneID" id="66264593"/>
<evidence type="ECO:0000256" key="2">
    <source>
        <dbReference type="ARBA" id="ARBA00022729"/>
    </source>
</evidence>
<dbReference type="EMBL" id="MRWU01000009">
    <property type="protein sequence ID" value="OSX92005.1"/>
    <property type="molecule type" value="Genomic_DNA"/>
</dbReference>
<evidence type="ECO:0000313" key="19">
    <source>
        <dbReference type="Proteomes" id="UP000236165"/>
    </source>
</evidence>
<dbReference type="RefSeq" id="WP_002029488.1">
    <property type="nucleotide sequence ID" value="NZ_CAKJWQ010000031.1"/>
</dbReference>
<dbReference type="GO" id="GO:0016020">
    <property type="term" value="C:membrane"/>
    <property type="evidence" value="ECO:0007669"/>
    <property type="project" value="UniProtKB-SubCell"/>
</dbReference>
<sequence>MKKILAFALSAIVGITALSGCSGGDTGAGAKEKVVRVGVTGTDGDVWEILKKKAEKEGIKIKLVEFSDYTTPNKALADGDIELNSFQHIAFLEQFKKEHKLDITAVGTTQIAPMGLYSEKYKKANEIPDGSEIAIPNDPTNQARALKLLDAAGLLKLKKDFGLFGDPSGIAENPKKLKVTPVIAQQTPRVLKDVAASVINNGVAGQAGLDPAKDPIFLEDPNNENAKAYINIFAARTKDKNDPTLKKVIELYHSKEVTDAIKKETNDGSISVDLSLDELEKIVK</sequence>
<accession>A0A084IXV1</accession>
<evidence type="ECO:0000313" key="21">
    <source>
        <dbReference type="Proteomes" id="UP000437562"/>
    </source>
</evidence>
<dbReference type="PANTHER" id="PTHR30429">
    <property type="entry name" value="D-METHIONINE-BINDING LIPOPROTEIN METQ"/>
    <property type="match status" value="1"/>
</dbReference>
<name>A0A084IXV1_BACMY</name>
<dbReference type="OMA" id="QTKPYLD"/>
<reference evidence="13 22" key="7">
    <citation type="submission" date="2020-12" db="EMBL/GenBank/DDBJ databases">
        <title>FDA dAtabase for Regulatory Grade micrObial Sequences (FDA-ARGOS): Supporting development and validation of Infectious Disease Dx tests.</title>
        <authorList>
            <person name="Nelson B."/>
            <person name="Plummer A."/>
            <person name="Tallon L."/>
            <person name="Sadzewicz L."/>
            <person name="Zhao X."/>
            <person name="Boylan J."/>
            <person name="Ott S."/>
            <person name="Bowen H."/>
            <person name="Vavikolanu K."/>
            <person name="Mehta A."/>
            <person name="Aluvathingal J."/>
            <person name="Nadendla S."/>
            <person name="Myers T."/>
            <person name="Yan Y."/>
            <person name="Sichtig H."/>
        </authorList>
    </citation>
    <scope>NUCLEOTIDE SEQUENCE [LARGE SCALE GENOMIC DNA]</scope>
    <source>
        <strain evidence="13 22">FDAARGOS_924</strain>
    </source>
</reference>
<reference evidence="15 21" key="6">
    <citation type="submission" date="2019-10" db="EMBL/GenBank/DDBJ databases">
        <authorList>
            <person name="Karimi E."/>
        </authorList>
    </citation>
    <scope>NUCLEOTIDE SEQUENCE [LARGE SCALE GENOMIC DNA]</scope>
    <source>
        <strain evidence="15">Bacillus sp. 71</strain>
    </source>
</reference>
<dbReference type="KEGG" id="bww:bwei_5128"/>
<dbReference type="PIRSF" id="PIRSF002854">
    <property type="entry name" value="MetQ"/>
    <property type="match status" value="1"/>
</dbReference>
<dbReference type="Proteomes" id="UP000190696">
    <property type="component" value="Unassembled WGS sequence"/>
</dbReference>
<evidence type="ECO:0000313" key="15">
    <source>
        <dbReference type="EMBL" id="VXC04822.1"/>
    </source>
</evidence>
<comment type="similarity">
    <text evidence="6">Belongs to the nlpA lipoprotein family.</text>
</comment>
<comment type="subcellular location">
    <subcellularLocation>
        <location evidence="1">Membrane</location>
        <topology evidence="1">Lipid-anchor</topology>
    </subcellularLocation>
</comment>
<evidence type="ECO:0000313" key="13">
    <source>
        <dbReference type="EMBL" id="QQA16348.1"/>
    </source>
</evidence>
<feature type="signal peptide" evidence="8">
    <location>
        <begin position="1"/>
        <end position="19"/>
    </location>
</feature>
<dbReference type="EMBL" id="MKZQ01000002">
    <property type="protein sequence ID" value="PJN73065.1"/>
    <property type="molecule type" value="Genomic_DNA"/>
</dbReference>
<evidence type="ECO:0000256" key="6">
    <source>
        <dbReference type="PIRNR" id="PIRNR002854"/>
    </source>
</evidence>
<dbReference type="Proteomes" id="UP000305524">
    <property type="component" value="Unassembled WGS sequence"/>
</dbReference>
<dbReference type="EMBL" id="AHEV01000034">
    <property type="protein sequence ID" value="EJR33436.1"/>
    <property type="molecule type" value="Genomic_DNA"/>
</dbReference>
<evidence type="ECO:0000313" key="22">
    <source>
        <dbReference type="Proteomes" id="UP000596196"/>
    </source>
</evidence>